<dbReference type="EMBL" id="PJEX01000453">
    <property type="protein sequence ID" value="TKW49976.1"/>
    <property type="molecule type" value="Genomic_DNA"/>
</dbReference>
<reference evidence="2 3" key="1">
    <citation type="journal article" date="2019" name="PLoS ONE">
        <title>Comparative genome analysis indicates high evolutionary potential of pathogenicity genes in Colletotrichum tanaceti.</title>
        <authorList>
            <person name="Lelwala R.V."/>
            <person name="Korhonen P.K."/>
            <person name="Young N.D."/>
            <person name="Scott J.B."/>
            <person name="Ades P.A."/>
            <person name="Gasser R.B."/>
            <person name="Taylor P.W.J."/>
        </authorList>
    </citation>
    <scope>NUCLEOTIDE SEQUENCE [LARGE SCALE GENOMIC DNA]</scope>
    <source>
        <strain evidence="2">BRIP57314</strain>
    </source>
</reference>
<comment type="caution">
    <text evidence="2">The sequence shown here is derived from an EMBL/GenBank/DDBJ whole genome shotgun (WGS) entry which is preliminary data.</text>
</comment>
<organism evidence="2 3">
    <name type="scientific">Colletotrichum tanaceti</name>
    <dbReference type="NCBI Taxonomy" id="1306861"/>
    <lineage>
        <taxon>Eukaryota</taxon>
        <taxon>Fungi</taxon>
        <taxon>Dikarya</taxon>
        <taxon>Ascomycota</taxon>
        <taxon>Pezizomycotina</taxon>
        <taxon>Sordariomycetes</taxon>
        <taxon>Hypocreomycetidae</taxon>
        <taxon>Glomerellales</taxon>
        <taxon>Glomerellaceae</taxon>
        <taxon>Colletotrichum</taxon>
        <taxon>Colletotrichum destructivum species complex</taxon>
    </lineage>
</organism>
<evidence type="ECO:0000313" key="3">
    <source>
        <dbReference type="Proteomes" id="UP000310108"/>
    </source>
</evidence>
<feature type="region of interest" description="Disordered" evidence="1">
    <location>
        <begin position="48"/>
        <end position="79"/>
    </location>
</feature>
<name>A0A4V6DFQ6_9PEZI</name>
<gene>
    <name evidence="2" type="primary">rgxB</name>
    <name evidence="2" type="ORF">CTA1_6308</name>
</gene>
<sequence>MGSASALGSIGQYGGQFETIERLSVENCFFDNPSHAVTGQPKVYFKTWTDDQNGYPPNGGGGGLGSENLPPPKSPPGKK</sequence>
<dbReference type="Proteomes" id="UP000310108">
    <property type="component" value="Unassembled WGS sequence"/>
</dbReference>
<accession>A0A4V6DFQ6</accession>
<evidence type="ECO:0000313" key="2">
    <source>
        <dbReference type="EMBL" id="TKW49976.1"/>
    </source>
</evidence>
<evidence type="ECO:0000256" key="1">
    <source>
        <dbReference type="SAM" id="MobiDB-lite"/>
    </source>
</evidence>
<proteinExistence type="predicted"/>
<dbReference type="AlphaFoldDB" id="A0A4V6DFQ6"/>
<keyword evidence="3" id="KW-1185">Reference proteome</keyword>
<feature type="compositionally biased region" description="Pro residues" evidence="1">
    <location>
        <begin position="69"/>
        <end position="79"/>
    </location>
</feature>
<protein>
    <submittedName>
        <fullName evidence="2">Alpha-L-rhamnosidase rgxB</fullName>
    </submittedName>
</protein>